<sequence>MKKTKVLMLTTALVAVAGISFAFKARNPELKIYSTAEIDGPCTVEVLDRTTEPNANPPVAYEFASTTTTTTCGPLTAWPAE</sequence>
<evidence type="ECO:0000313" key="3">
    <source>
        <dbReference type="Proteomes" id="UP000245391"/>
    </source>
</evidence>
<feature type="signal peptide" evidence="1">
    <location>
        <begin position="1"/>
        <end position="22"/>
    </location>
</feature>
<keyword evidence="3" id="KW-1185">Reference proteome</keyword>
<dbReference type="Proteomes" id="UP000245391">
    <property type="component" value="Unassembled WGS sequence"/>
</dbReference>
<name>A0A317F426_9SPHI</name>
<reference evidence="3" key="1">
    <citation type="submission" date="2018-05" db="EMBL/GenBank/DDBJ databases">
        <title>Pedobacter paludis sp. nov., isolated from wetland soil.</title>
        <authorList>
            <person name="Zhang Y."/>
        </authorList>
    </citation>
    <scope>NUCLEOTIDE SEQUENCE [LARGE SCALE GENOMIC DNA]</scope>
    <source>
        <strain evidence="3">R-8</strain>
    </source>
</reference>
<evidence type="ECO:0000256" key="1">
    <source>
        <dbReference type="SAM" id="SignalP"/>
    </source>
</evidence>
<feature type="chain" id="PRO_5016374862" evidence="1">
    <location>
        <begin position="23"/>
        <end position="81"/>
    </location>
</feature>
<gene>
    <name evidence="2" type="ORF">DF947_10745</name>
</gene>
<protein>
    <submittedName>
        <fullName evidence="2">Uncharacterized protein</fullName>
    </submittedName>
</protein>
<proteinExistence type="predicted"/>
<dbReference type="EMBL" id="QGNY01000003">
    <property type="protein sequence ID" value="PWS32238.1"/>
    <property type="molecule type" value="Genomic_DNA"/>
</dbReference>
<accession>A0A317F426</accession>
<keyword evidence="1" id="KW-0732">Signal</keyword>
<organism evidence="2 3">
    <name type="scientific">Pedobacter paludis</name>
    <dbReference type="NCBI Taxonomy" id="2203212"/>
    <lineage>
        <taxon>Bacteria</taxon>
        <taxon>Pseudomonadati</taxon>
        <taxon>Bacteroidota</taxon>
        <taxon>Sphingobacteriia</taxon>
        <taxon>Sphingobacteriales</taxon>
        <taxon>Sphingobacteriaceae</taxon>
        <taxon>Pedobacter</taxon>
    </lineage>
</organism>
<evidence type="ECO:0000313" key="2">
    <source>
        <dbReference type="EMBL" id="PWS32238.1"/>
    </source>
</evidence>
<dbReference type="AlphaFoldDB" id="A0A317F426"/>
<comment type="caution">
    <text evidence="2">The sequence shown here is derived from an EMBL/GenBank/DDBJ whole genome shotgun (WGS) entry which is preliminary data.</text>
</comment>